<dbReference type="Pfam" id="PF00717">
    <property type="entry name" value="Peptidase_S24"/>
    <property type="match status" value="1"/>
</dbReference>
<organism evidence="5">
    <name type="scientific">Desulfovibrio sp. U5L</name>
    <dbReference type="NCBI Taxonomy" id="596152"/>
    <lineage>
        <taxon>Bacteria</taxon>
        <taxon>Pseudomonadati</taxon>
        <taxon>Thermodesulfobacteriota</taxon>
        <taxon>Desulfovibrionia</taxon>
        <taxon>Desulfovibrionales</taxon>
        <taxon>Desulfovibrionaceae</taxon>
        <taxon>Desulfovibrio</taxon>
    </lineage>
</organism>
<dbReference type="PANTHER" id="PTHR40661:SF3">
    <property type="entry name" value="FELS-1 PROPHAGE TRANSCRIPTIONAL REGULATOR"/>
    <property type="match status" value="1"/>
</dbReference>
<sequence length="278" mass="30895">MIRSAPPQCPAENGPLRTEEDQCFWKALADLATMENANQAEMAAFVGVSQGYVSKILAGKQAPKPALRRRFAAFFKLSYEDMVALGRERLESQAYVSEGAGAKRYHVRDPLYGGDAAGRLQAGGADFAALKSMLRDLRAREVHQASYTEVPLREATGSMGGGSTETGDRALTYLSFRTDWIRSKGNPEYMTVIRAFGDSMEPTIPDGSVVLIDEGRRQFVKNKVYYLRYNGQMYIKRLVERDGRLAIASDNDPNLLLVSDADDFEIIGRCIWSARELD</sequence>
<dbReference type="CDD" id="cd06529">
    <property type="entry name" value="S24_LexA-like"/>
    <property type="match status" value="1"/>
</dbReference>
<dbReference type="HOGENOM" id="CLU_1018331_0_0_7"/>
<keyword evidence="1" id="KW-0805">Transcription regulation</keyword>
<evidence type="ECO:0000313" key="5">
    <source>
        <dbReference type="EMBL" id="EIG52243.1"/>
    </source>
</evidence>
<dbReference type="EMBL" id="JH600068">
    <property type="protein sequence ID" value="EIG52243.1"/>
    <property type="molecule type" value="Genomic_DNA"/>
</dbReference>
<gene>
    <name evidence="5" type="ORF">DesU5LDRAFT_0538</name>
</gene>
<reference evidence="5" key="1">
    <citation type="submission" date="2011-11" db="EMBL/GenBank/DDBJ databases">
        <title>Improved High-Quality Draft sequence of Desulfovibrio sp. U5L.</title>
        <authorList>
            <consortium name="US DOE Joint Genome Institute"/>
            <person name="Lucas S."/>
            <person name="Han J."/>
            <person name="Lapidus A."/>
            <person name="Cheng J.-F."/>
            <person name="Goodwin L."/>
            <person name="Pitluck S."/>
            <person name="Peters L."/>
            <person name="Ovchinnikova G."/>
            <person name="Held B."/>
            <person name="Detter J.C."/>
            <person name="Han C."/>
            <person name="Tapia R."/>
            <person name="Land M."/>
            <person name="Hauser L."/>
            <person name="Kyrpides N."/>
            <person name="Ivanova N."/>
            <person name="Pagani I."/>
            <person name="Gabster J."/>
            <person name="Walker C."/>
            <person name="Stolyar S."/>
            <person name="Stahl D."/>
            <person name="Arkin A."/>
            <person name="Dehal P."/>
            <person name="Hazen T."/>
            <person name="Woyke T."/>
        </authorList>
    </citation>
    <scope>NUCLEOTIDE SEQUENCE [LARGE SCALE GENOMIC DNA]</scope>
    <source>
        <strain evidence="5">U5L</strain>
    </source>
</reference>
<dbReference type="SUPFAM" id="SSF47413">
    <property type="entry name" value="lambda repressor-like DNA-binding domains"/>
    <property type="match status" value="1"/>
</dbReference>
<dbReference type="SUPFAM" id="SSF51306">
    <property type="entry name" value="LexA/Signal peptidase"/>
    <property type="match status" value="1"/>
</dbReference>
<dbReference type="Pfam" id="PF01381">
    <property type="entry name" value="HTH_3"/>
    <property type="match status" value="1"/>
</dbReference>
<keyword evidence="2" id="KW-0238">DNA-binding</keyword>
<evidence type="ECO:0000259" key="4">
    <source>
        <dbReference type="PROSITE" id="PS50943"/>
    </source>
</evidence>
<dbReference type="InterPro" id="IPR015927">
    <property type="entry name" value="Peptidase_S24_S26A/B/C"/>
</dbReference>
<dbReference type="InterPro" id="IPR010982">
    <property type="entry name" value="Lambda_DNA-bd_dom_sf"/>
</dbReference>
<proteinExistence type="predicted"/>
<dbReference type="PANTHER" id="PTHR40661">
    <property type="match status" value="1"/>
</dbReference>
<keyword evidence="3" id="KW-0804">Transcription</keyword>
<dbReference type="PROSITE" id="PS50943">
    <property type="entry name" value="HTH_CROC1"/>
    <property type="match status" value="1"/>
</dbReference>
<dbReference type="OrthoDB" id="5363392at2"/>
<accession>I2PXI7</accession>
<dbReference type="InterPro" id="IPR001387">
    <property type="entry name" value="Cro/C1-type_HTH"/>
</dbReference>
<protein>
    <submittedName>
        <fullName evidence="5">Putative transcriptional regulator</fullName>
    </submittedName>
</protein>
<dbReference type="STRING" id="596152.DesU5LDRAFT_0538"/>
<dbReference type="GO" id="GO:0003677">
    <property type="term" value="F:DNA binding"/>
    <property type="evidence" value="ECO:0007669"/>
    <property type="project" value="UniProtKB-KW"/>
</dbReference>
<dbReference type="CDD" id="cd00093">
    <property type="entry name" value="HTH_XRE"/>
    <property type="match status" value="1"/>
</dbReference>
<evidence type="ECO:0000256" key="1">
    <source>
        <dbReference type="ARBA" id="ARBA00023015"/>
    </source>
</evidence>
<dbReference type="InterPro" id="IPR039418">
    <property type="entry name" value="LexA-like"/>
</dbReference>
<dbReference type="Gene3D" id="1.10.260.40">
    <property type="entry name" value="lambda repressor-like DNA-binding domains"/>
    <property type="match status" value="1"/>
</dbReference>
<evidence type="ECO:0000256" key="3">
    <source>
        <dbReference type="ARBA" id="ARBA00023163"/>
    </source>
</evidence>
<dbReference type="InterPro" id="IPR036286">
    <property type="entry name" value="LexA/Signal_pep-like_sf"/>
</dbReference>
<name>I2PXI7_9BACT</name>
<dbReference type="eggNOG" id="COG2932">
    <property type="taxonomic scope" value="Bacteria"/>
</dbReference>
<evidence type="ECO:0000256" key="2">
    <source>
        <dbReference type="ARBA" id="ARBA00023125"/>
    </source>
</evidence>
<dbReference type="AlphaFoldDB" id="I2PXI7"/>
<dbReference type="Gene3D" id="2.10.109.10">
    <property type="entry name" value="Umud Fragment, subunit A"/>
    <property type="match status" value="1"/>
</dbReference>
<feature type="domain" description="HTH cro/C1-type" evidence="4">
    <location>
        <begin position="39"/>
        <end position="82"/>
    </location>
</feature>